<keyword evidence="1" id="KW-0472">Membrane</keyword>
<sequence>MIQNYITVAWRNLLKNKAFSFITIFGLAVSIATFLLITQYVFSELSYDEFHTNADNIYRIRLDDYKQGVLTNSSTVSYYAEAPAIKETFPEVGNFVRLHRADGMISYRKPSGELVSYHEKRAFYADSSLFDVFSFSLLEGAANQVLRRPESVVISETMALKYFGGQNPIGKTLSLSSEWQGGTTSWKGCLPIFQ</sequence>
<protein>
    <recommendedName>
        <fullName evidence="2">MacB-like periplasmic core domain-containing protein</fullName>
    </recommendedName>
</protein>
<dbReference type="RefSeq" id="WP_051100047.1">
    <property type="nucleotide sequence ID" value="NZ_BMLI01000002.1"/>
</dbReference>
<evidence type="ECO:0000256" key="1">
    <source>
        <dbReference type="SAM" id="Phobius"/>
    </source>
</evidence>
<evidence type="ECO:0000313" key="4">
    <source>
        <dbReference type="Proteomes" id="UP000632339"/>
    </source>
</evidence>
<feature type="transmembrane region" description="Helical" evidence="1">
    <location>
        <begin position="21"/>
        <end position="42"/>
    </location>
</feature>
<dbReference type="EMBL" id="BMLI01000002">
    <property type="protein sequence ID" value="GGN06203.1"/>
    <property type="molecule type" value="Genomic_DNA"/>
</dbReference>
<name>A0ABQ2IBG5_9BACT</name>
<gene>
    <name evidence="3" type="ORF">GCM10010967_46740</name>
</gene>
<evidence type="ECO:0000313" key="3">
    <source>
        <dbReference type="EMBL" id="GGN06203.1"/>
    </source>
</evidence>
<feature type="domain" description="MacB-like periplasmic core" evidence="2">
    <location>
        <begin position="20"/>
        <end position="176"/>
    </location>
</feature>
<keyword evidence="1" id="KW-0812">Transmembrane</keyword>
<dbReference type="PANTHER" id="PTHR30572">
    <property type="entry name" value="MEMBRANE COMPONENT OF TRANSPORTER-RELATED"/>
    <property type="match status" value="1"/>
</dbReference>
<dbReference type="PANTHER" id="PTHR30572:SF18">
    <property type="entry name" value="ABC-TYPE MACROLIDE FAMILY EXPORT SYSTEM PERMEASE COMPONENT 2"/>
    <property type="match status" value="1"/>
</dbReference>
<evidence type="ECO:0000259" key="2">
    <source>
        <dbReference type="Pfam" id="PF12704"/>
    </source>
</evidence>
<dbReference type="InterPro" id="IPR025857">
    <property type="entry name" value="MacB_PCD"/>
</dbReference>
<dbReference type="InterPro" id="IPR050250">
    <property type="entry name" value="Macrolide_Exporter_MacB"/>
</dbReference>
<reference evidence="4" key="1">
    <citation type="journal article" date="2019" name="Int. J. Syst. Evol. Microbiol.">
        <title>The Global Catalogue of Microorganisms (GCM) 10K type strain sequencing project: providing services to taxonomists for standard genome sequencing and annotation.</title>
        <authorList>
            <consortium name="The Broad Institute Genomics Platform"/>
            <consortium name="The Broad Institute Genome Sequencing Center for Infectious Disease"/>
            <person name="Wu L."/>
            <person name="Ma J."/>
        </authorList>
    </citation>
    <scope>NUCLEOTIDE SEQUENCE [LARGE SCALE GENOMIC DNA]</scope>
    <source>
        <strain evidence="4">CGMCC 1.6375</strain>
    </source>
</reference>
<proteinExistence type="predicted"/>
<keyword evidence="4" id="KW-1185">Reference proteome</keyword>
<organism evidence="3 4">
    <name type="scientific">Dyadobacter beijingensis</name>
    <dbReference type="NCBI Taxonomy" id="365489"/>
    <lineage>
        <taxon>Bacteria</taxon>
        <taxon>Pseudomonadati</taxon>
        <taxon>Bacteroidota</taxon>
        <taxon>Cytophagia</taxon>
        <taxon>Cytophagales</taxon>
        <taxon>Spirosomataceae</taxon>
        <taxon>Dyadobacter</taxon>
    </lineage>
</organism>
<accession>A0ABQ2IBG5</accession>
<dbReference type="Proteomes" id="UP000632339">
    <property type="component" value="Unassembled WGS sequence"/>
</dbReference>
<dbReference type="Pfam" id="PF12704">
    <property type="entry name" value="MacB_PCD"/>
    <property type="match status" value="1"/>
</dbReference>
<keyword evidence="1" id="KW-1133">Transmembrane helix</keyword>
<comment type="caution">
    <text evidence="3">The sequence shown here is derived from an EMBL/GenBank/DDBJ whole genome shotgun (WGS) entry which is preliminary data.</text>
</comment>